<dbReference type="Proteomes" id="UP000234681">
    <property type="component" value="Chromosome 17"/>
</dbReference>
<reference evidence="2" key="1">
    <citation type="submission" date="2005-09" db="EMBL/GenBank/DDBJ databases">
        <authorList>
            <person name="Mural R.J."/>
            <person name="Li P.W."/>
            <person name="Adams M.D."/>
            <person name="Amanatides P.G."/>
            <person name="Baden-Tillson H."/>
            <person name="Barnstead M."/>
            <person name="Chin S.H."/>
            <person name="Dew I."/>
            <person name="Evans C.A."/>
            <person name="Ferriera S."/>
            <person name="Flanigan M."/>
            <person name="Fosler C."/>
            <person name="Glodek A."/>
            <person name="Gu Z."/>
            <person name="Holt R.A."/>
            <person name="Jennings D."/>
            <person name="Kraft C.L."/>
            <person name="Lu F."/>
            <person name="Nguyen T."/>
            <person name="Nusskern D.R."/>
            <person name="Pfannkoch C.M."/>
            <person name="Sitter C."/>
            <person name="Sutton G.G."/>
            <person name="Venter J.C."/>
            <person name="Wang Z."/>
            <person name="Woodage T."/>
            <person name="Zheng X.H."/>
            <person name="Zhong F."/>
        </authorList>
    </citation>
    <scope>NUCLEOTIDE SEQUENCE [LARGE SCALE GENOMIC DNA]</scope>
    <source>
        <strain>BN</strain>
        <strain evidence="2">Sprague-Dawley</strain>
    </source>
</reference>
<organism evidence="1 2">
    <name type="scientific">Rattus norvegicus</name>
    <name type="common">Rat</name>
    <dbReference type="NCBI Taxonomy" id="10116"/>
    <lineage>
        <taxon>Eukaryota</taxon>
        <taxon>Metazoa</taxon>
        <taxon>Chordata</taxon>
        <taxon>Craniata</taxon>
        <taxon>Vertebrata</taxon>
        <taxon>Euteleostomi</taxon>
        <taxon>Mammalia</taxon>
        <taxon>Eutheria</taxon>
        <taxon>Euarchontoglires</taxon>
        <taxon>Glires</taxon>
        <taxon>Rodentia</taxon>
        <taxon>Myomorpha</taxon>
        <taxon>Muroidea</taxon>
        <taxon>Muridae</taxon>
        <taxon>Murinae</taxon>
        <taxon>Rattus</taxon>
    </lineage>
</organism>
<protein>
    <submittedName>
        <fullName evidence="1">RCG44125</fullName>
    </submittedName>
</protein>
<evidence type="ECO:0000313" key="2">
    <source>
        <dbReference type="Proteomes" id="UP000234681"/>
    </source>
</evidence>
<evidence type="ECO:0000313" key="1">
    <source>
        <dbReference type="EMBL" id="EDL98314.1"/>
    </source>
</evidence>
<proteinExistence type="predicted"/>
<dbReference type="AlphaFoldDB" id="A6J7G4"/>
<gene>
    <name evidence="1" type="ORF">rCG_44125</name>
</gene>
<accession>A6J7G4</accession>
<dbReference type="EMBL" id="CH473977">
    <property type="protein sequence ID" value="EDL98314.1"/>
    <property type="molecule type" value="Genomic_DNA"/>
</dbReference>
<name>A6J7G4_RAT</name>
<sequence>MAARLYSCLKYSGTLLCESAPFLARTSP</sequence>